<proteinExistence type="predicted"/>
<sequence length="89" mass="9960">MKRSPESNLAVTKLRGNIPTGQYSAVSEELSKYLAAEDESDALYLDGEVNEYSDQETYSETDVGDNPVHEDYSDSNSYTNVCMIHPFNL</sequence>
<comment type="caution">
    <text evidence="2">The sequence shown here is derived from an EMBL/GenBank/DDBJ whole genome shotgun (WGS) entry which is preliminary data.</text>
</comment>
<evidence type="ECO:0000313" key="2">
    <source>
        <dbReference type="EMBL" id="GBM19664.1"/>
    </source>
</evidence>
<reference evidence="2 3" key="1">
    <citation type="journal article" date="2019" name="Sci. Rep.">
        <title>Orb-weaving spider Araneus ventricosus genome elucidates the spidroin gene catalogue.</title>
        <authorList>
            <person name="Kono N."/>
            <person name="Nakamura H."/>
            <person name="Ohtoshi R."/>
            <person name="Moran D.A.P."/>
            <person name="Shinohara A."/>
            <person name="Yoshida Y."/>
            <person name="Fujiwara M."/>
            <person name="Mori M."/>
            <person name="Tomita M."/>
            <person name="Arakawa K."/>
        </authorList>
    </citation>
    <scope>NUCLEOTIDE SEQUENCE [LARGE SCALE GENOMIC DNA]</scope>
</reference>
<organism evidence="2 3">
    <name type="scientific">Araneus ventricosus</name>
    <name type="common">Orbweaver spider</name>
    <name type="synonym">Epeira ventricosa</name>
    <dbReference type="NCBI Taxonomy" id="182803"/>
    <lineage>
        <taxon>Eukaryota</taxon>
        <taxon>Metazoa</taxon>
        <taxon>Ecdysozoa</taxon>
        <taxon>Arthropoda</taxon>
        <taxon>Chelicerata</taxon>
        <taxon>Arachnida</taxon>
        <taxon>Araneae</taxon>
        <taxon>Araneomorphae</taxon>
        <taxon>Entelegynae</taxon>
        <taxon>Araneoidea</taxon>
        <taxon>Araneidae</taxon>
        <taxon>Araneus</taxon>
    </lineage>
</organism>
<dbReference type="EMBL" id="BGPR01090523">
    <property type="protein sequence ID" value="GBM19664.1"/>
    <property type="molecule type" value="Genomic_DNA"/>
</dbReference>
<gene>
    <name evidence="2" type="ORF">AVEN_17363_1</name>
</gene>
<keyword evidence="3" id="KW-1185">Reference proteome</keyword>
<dbReference type="Proteomes" id="UP000499080">
    <property type="component" value="Unassembled WGS sequence"/>
</dbReference>
<protein>
    <submittedName>
        <fullName evidence="2">Uncharacterized protein</fullName>
    </submittedName>
</protein>
<dbReference type="AlphaFoldDB" id="A0A4Y2DVI3"/>
<name>A0A4Y2DVI3_ARAVE</name>
<feature type="region of interest" description="Disordered" evidence="1">
    <location>
        <begin position="54"/>
        <end position="75"/>
    </location>
</feature>
<evidence type="ECO:0000256" key="1">
    <source>
        <dbReference type="SAM" id="MobiDB-lite"/>
    </source>
</evidence>
<feature type="compositionally biased region" description="Acidic residues" evidence="1">
    <location>
        <begin position="54"/>
        <end position="63"/>
    </location>
</feature>
<accession>A0A4Y2DVI3</accession>
<evidence type="ECO:0000313" key="3">
    <source>
        <dbReference type="Proteomes" id="UP000499080"/>
    </source>
</evidence>